<gene>
    <name evidence="2" type="ORF">SAMN05660462_00126</name>
</gene>
<dbReference type="Gene3D" id="3.40.50.1820">
    <property type="entry name" value="alpha/beta hydrolase"/>
    <property type="match status" value="1"/>
</dbReference>
<reference evidence="2 3" key="1">
    <citation type="submission" date="2016-10" db="EMBL/GenBank/DDBJ databases">
        <authorList>
            <person name="de Groot N.N."/>
        </authorList>
    </citation>
    <scope>NUCLEOTIDE SEQUENCE [LARGE SCALE GENOMIC DNA]</scope>
    <source>
        <strain evidence="2 3">DSM 21650</strain>
    </source>
</reference>
<evidence type="ECO:0000313" key="3">
    <source>
        <dbReference type="Proteomes" id="UP000198625"/>
    </source>
</evidence>
<evidence type="ECO:0000313" key="2">
    <source>
        <dbReference type="EMBL" id="SDY46906.1"/>
    </source>
</evidence>
<dbReference type="GO" id="GO:0016020">
    <property type="term" value="C:membrane"/>
    <property type="evidence" value="ECO:0007669"/>
    <property type="project" value="TreeGrafter"/>
</dbReference>
<evidence type="ECO:0000259" key="1">
    <source>
        <dbReference type="Pfam" id="PF00561"/>
    </source>
</evidence>
<sequence>MEKKSIKSEHGIIYYWIGGNKNEDASCIIFTHGMTADHTMFDMQVGYFGEKYKIITWDMPLHGESRPYDNFSYYNVAYELKNILDVEKVDKVILVGQSMGGYVCQEFAIQYPEKVKAFVAVDTNPFGHYYYSKWERYILTKVGIMSSWLPYSLLVKSIAKGATKTEYAYENLYNAVSKLSKKEIIFIINMGYGGFLKRKETIKFDFPVLLVVGDSDNTGYVKKYNFKWSKHEGYHLEIITNAAHNSNVDNHVEFNKVTEKFLSKL</sequence>
<dbReference type="Proteomes" id="UP000198625">
    <property type="component" value="Unassembled WGS sequence"/>
</dbReference>
<dbReference type="PRINTS" id="PR00111">
    <property type="entry name" value="ABHYDROLASE"/>
</dbReference>
<dbReference type="RefSeq" id="WP_091725794.1">
    <property type="nucleotide sequence ID" value="NZ_FNQE01000001.1"/>
</dbReference>
<organism evidence="2 3">
    <name type="scientific">Proteiniborus ethanoligenes</name>
    <dbReference type="NCBI Taxonomy" id="415015"/>
    <lineage>
        <taxon>Bacteria</taxon>
        <taxon>Bacillati</taxon>
        <taxon>Bacillota</taxon>
        <taxon>Clostridia</taxon>
        <taxon>Eubacteriales</taxon>
        <taxon>Proteiniborus</taxon>
    </lineage>
</organism>
<dbReference type="OrthoDB" id="9775557at2"/>
<dbReference type="AlphaFoldDB" id="A0A1H3K400"/>
<dbReference type="InterPro" id="IPR029058">
    <property type="entry name" value="AB_hydrolase_fold"/>
</dbReference>
<dbReference type="PANTHER" id="PTHR43798:SF33">
    <property type="entry name" value="HYDROLASE, PUTATIVE (AFU_ORTHOLOGUE AFUA_2G14860)-RELATED"/>
    <property type="match status" value="1"/>
</dbReference>
<dbReference type="Pfam" id="PF00561">
    <property type="entry name" value="Abhydrolase_1"/>
    <property type="match status" value="1"/>
</dbReference>
<proteinExistence type="predicted"/>
<dbReference type="InterPro" id="IPR000073">
    <property type="entry name" value="AB_hydrolase_1"/>
</dbReference>
<dbReference type="EMBL" id="FNQE01000001">
    <property type="protein sequence ID" value="SDY46906.1"/>
    <property type="molecule type" value="Genomic_DNA"/>
</dbReference>
<keyword evidence="3" id="KW-1185">Reference proteome</keyword>
<dbReference type="PANTHER" id="PTHR43798">
    <property type="entry name" value="MONOACYLGLYCEROL LIPASE"/>
    <property type="match status" value="1"/>
</dbReference>
<feature type="domain" description="AB hydrolase-1" evidence="1">
    <location>
        <begin position="28"/>
        <end position="125"/>
    </location>
</feature>
<dbReference type="InterPro" id="IPR050266">
    <property type="entry name" value="AB_hydrolase_sf"/>
</dbReference>
<accession>A0A1H3K400</accession>
<name>A0A1H3K400_9FIRM</name>
<protein>
    <submittedName>
        <fullName evidence="2">Pimeloyl-ACP methyl ester carboxylesterase</fullName>
    </submittedName>
</protein>
<dbReference type="SUPFAM" id="SSF53474">
    <property type="entry name" value="alpha/beta-Hydrolases"/>
    <property type="match status" value="1"/>
</dbReference>
<dbReference type="STRING" id="415015.SAMN05660462_00126"/>